<evidence type="ECO:0000313" key="2">
    <source>
        <dbReference type="Proteomes" id="UP000267798"/>
    </source>
</evidence>
<dbReference type="AlphaFoldDB" id="A0A3A6PT27"/>
<comment type="caution">
    <text evidence="1">The sequence shown here is derived from an EMBL/GenBank/DDBJ whole genome shotgun (WGS) entry which is preliminary data.</text>
</comment>
<sequence>MSFDDLLVELKEQKANEAEREQSSLAYLFNESFMSKNSNCKSMQQFLEKGNFQAYTKEDMNLIPEELLNRHVARETRFSDWKSMLAAAVAEQQ</sequence>
<dbReference type="EMBL" id="QXQB01000003">
    <property type="protein sequence ID" value="RJX38913.1"/>
    <property type="molecule type" value="Genomic_DNA"/>
</dbReference>
<accession>A0A3A6PT27</accession>
<dbReference type="OrthoDB" id="2889017at2"/>
<dbReference type="Proteomes" id="UP000267798">
    <property type="component" value="Unassembled WGS sequence"/>
</dbReference>
<gene>
    <name evidence="1" type="ORF">D3P09_15470</name>
</gene>
<protein>
    <submittedName>
        <fullName evidence="1">Uncharacterized protein</fullName>
    </submittedName>
</protein>
<keyword evidence="2" id="KW-1185">Reference proteome</keyword>
<proteinExistence type="predicted"/>
<name>A0A3A6PT27_9BACL</name>
<evidence type="ECO:0000313" key="1">
    <source>
        <dbReference type="EMBL" id="RJX38913.1"/>
    </source>
</evidence>
<organism evidence="1 2">
    <name type="scientific">Paenibacillus pinisoli</name>
    <dbReference type="NCBI Taxonomy" id="1276110"/>
    <lineage>
        <taxon>Bacteria</taxon>
        <taxon>Bacillati</taxon>
        <taxon>Bacillota</taxon>
        <taxon>Bacilli</taxon>
        <taxon>Bacillales</taxon>
        <taxon>Paenibacillaceae</taxon>
        <taxon>Paenibacillus</taxon>
    </lineage>
</organism>
<reference evidence="1 2" key="1">
    <citation type="submission" date="2018-09" db="EMBL/GenBank/DDBJ databases">
        <title>Paenibacillus aracenensis nov. sp. isolated from a cave in southern Spain.</title>
        <authorList>
            <person name="Jurado V."/>
            <person name="Gutierrez-Patricio S."/>
            <person name="Gonzalez-Pimentel J.L."/>
            <person name="Miller A.Z."/>
            <person name="Laiz L."/>
            <person name="Saiz-Jimenez C."/>
        </authorList>
    </citation>
    <scope>NUCLEOTIDE SEQUENCE [LARGE SCALE GENOMIC DNA]</scope>
    <source>
        <strain evidence="1 2">JCM 19203</strain>
    </source>
</reference>